<proteinExistence type="predicted"/>
<feature type="transmembrane region" description="Helical" evidence="1">
    <location>
        <begin position="223"/>
        <end position="242"/>
    </location>
</feature>
<comment type="caution">
    <text evidence="2">The sequence shown here is derived from an EMBL/GenBank/DDBJ whole genome shotgun (WGS) entry which is preliminary data.</text>
</comment>
<dbReference type="Proteomes" id="UP000283805">
    <property type="component" value="Unassembled WGS sequence"/>
</dbReference>
<evidence type="ECO:0000313" key="3">
    <source>
        <dbReference type="Proteomes" id="UP000283805"/>
    </source>
</evidence>
<feature type="transmembrane region" description="Helical" evidence="1">
    <location>
        <begin position="254"/>
        <end position="273"/>
    </location>
</feature>
<keyword evidence="1" id="KW-1133">Transmembrane helix</keyword>
<keyword evidence="3" id="KW-1185">Reference proteome</keyword>
<feature type="transmembrane region" description="Helical" evidence="1">
    <location>
        <begin position="335"/>
        <end position="354"/>
    </location>
</feature>
<dbReference type="RefSeq" id="WP_120243258.1">
    <property type="nucleotide sequence ID" value="NZ_RAPO01000001.1"/>
</dbReference>
<evidence type="ECO:0000313" key="2">
    <source>
        <dbReference type="EMBL" id="RKD97758.1"/>
    </source>
</evidence>
<feature type="transmembrane region" description="Helical" evidence="1">
    <location>
        <begin position="361"/>
        <end position="384"/>
    </location>
</feature>
<organism evidence="2 3">
    <name type="scientific">Halopiger aswanensis</name>
    <dbReference type="NCBI Taxonomy" id="148449"/>
    <lineage>
        <taxon>Archaea</taxon>
        <taxon>Methanobacteriati</taxon>
        <taxon>Methanobacteriota</taxon>
        <taxon>Stenosarchaea group</taxon>
        <taxon>Halobacteria</taxon>
        <taxon>Halobacteriales</taxon>
        <taxon>Natrialbaceae</taxon>
        <taxon>Halopiger</taxon>
    </lineage>
</organism>
<feature type="transmembrane region" description="Helical" evidence="1">
    <location>
        <begin position="311"/>
        <end position="329"/>
    </location>
</feature>
<accession>A0A419WQR9</accession>
<keyword evidence="1" id="KW-0472">Membrane</keyword>
<reference evidence="2 3" key="1">
    <citation type="submission" date="2018-09" db="EMBL/GenBank/DDBJ databases">
        <title>Genomic Encyclopedia of Archaeal and Bacterial Type Strains, Phase II (KMG-II): from individual species to whole genera.</title>
        <authorList>
            <person name="Goeker M."/>
        </authorList>
    </citation>
    <scope>NUCLEOTIDE SEQUENCE [LARGE SCALE GENOMIC DNA]</scope>
    <source>
        <strain evidence="2 3">DSM 13151</strain>
    </source>
</reference>
<feature type="transmembrane region" description="Helical" evidence="1">
    <location>
        <begin position="279"/>
        <end position="299"/>
    </location>
</feature>
<dbReference type="AlphaFoldDB" id="A0A419WQR9"/>
<evidence type="ECO:0000256" key="1">
    <source>
        <dbReference type="SAM" id="Phobius"/>
    </source>
</evidence>
<feature type="transmembrane region" description="Helical" evidence="1">
    <location>
        <begin position="390"/>
        <end position="411"/>
    </location>
</feature>
<name>A0A419WQR9_9EURY</name>
<protein>
    <submittedName>
        <fullName evidence="2">Uncharacterized protein</fullName>
    </submittedName>
</protein>
<gene>
    <name evidence="2" type="ORF">ATJ93_0750</name>
</gene>
<sequence>MPRSRFAAIALCCLIALASAAVAGAPPPTTLCGSCADGVPGATEPGTLDVYVDADGDSRWIERVPVNDSTAVRYRENATALEREVDPTGTYYHVIDEDVDRAIALENGTVTVTYAVENVSRPGVRDTRVIDYFVLENPRDRYWLEADRVTIHSPEGTVVTNDPPGAGVDGNTATWTGESEFGDRTYITYGSSNASALVATASASATIGLEIGPAALEQGVRAGLVPGALLAVAGIAAGRVDWGRDAFDLAALERLLVGVGATGAVGLVVVSTAATGRPFNPVLGALSALGVGYAALGLGVRRGGRRSTRDVIGLAALVALSTGALLWLLGGPASLTALPFGLAAACFLPLGYTAERHSSGIVPLAFAACAAIFLIGGAVALSLFVTPAGLGVFVFWFVLGGWAAIVAVFGYPLALVGRLVATDADSADGAV</sequence>
<dbReference type="EMBL" id="RAPO01000001">
    <property type="protein sequence ID" value="RKD97758.1"/>
    <property type="molecule type" value="Genomic_DNA"/>
</dbReference>
<dbReference type="OrthoDB" id="242474at2157"/>
<keyword evidence="1" id="KW-0812">Transmembrane</keyword>